<evidence type="ECO:0000256" key="1">
    <source>
        <dbReference type="ARBA" id="ARBA00022598"/>
    </source>
</evidence>
<dbReference type="PRINTS" id="PR00987">
    <property type="entry name" value="TRNASYNTHGLU"/>
</dbReference>
<evidence type="ECO:0000256" key="5">
    <source>
        <dbReference type="ARBA" id="ARBA00022840"/>
    </source>
</evidence>
<keyword evidence="2" id="KW-0479">Metal-binding</keyword>
<comment type="similarity">
    <text evidence="7">Belongs to the class-I aminoacyl-tRNA synthetase family.</text>
</comment>
<dbReference type="Pfam" id="PF00749">
    <property type="entry name" value="tRNA-synt_1c"/>
    <property type="match status" value="1"/>
</dbReference>
<dbReference type="Proteomes" id="UP001499951">
    <property type="component" value="Unassembled WGS sequence"/>
</dbReference>
<proteinExistence type="inferred from homology"/>
<dbReference type="InterPro" id="IPR001412">
    <property type="entry name" value="aa-tRNA-synth_I_CS"/>
</dbReference>
<dbReference type="EMBL" id="BAAADD010000013">
    <property type="protein sequence ID" value="GAA0587801.1"/>
    <property type="molecule type" value="Genomic_DNA"/>
</dbReference>
<dbReference type="InterPro" id="IPR014729">
    <property type="entry name" value="Rossmann-like_a/b/a_fold"/>
</dbReference>
<dbReference type="PANTHER" id="PTHR43311">
    <property type="entry name" value="GLUTAMATE--TRNA LIGASE"/>
    <property type="match status" value="1"/>
</dbReference>
<protein>
    <submittedName>
        <fullName evidence="9">tRNA glutamyl-Q(34) synthetase GluQRS</fullName>
    </submittedName>
</protein>
<gene>
    <name evidence="9" type="primary">gluQRS</name>
    <name evidence="9" type="ORF">GCM10008942_41050</name>
</gene>
<comment type="caution">
    <text evidence="9">The sequence shown here is derived from an EMBL/GenBank/DDBJ whole genome shotgun (WGS) entry which is preliminary data.</text>
</comment>
<dbReference type="SUPFAM" id="SSF52374">
    <property type="entry name" value="Nucleotidylyl transferase"/>
    <property type="match status" value="1"/>
</dbReference>
<dbReference type="PROSITE" id="PS00178">
    <property type="entry name" value="AA_TRNA_LIGASE_I"/>
    <property type="match status" value="1"/>
</dbReference>
<evidence type="ECO:0000256" key="4">
    <source>
        <dbReference type="ARBA" id="ARBA00022833"/>
    </source>
</evidence>
<keyword evidence="5 7" id="KW-0067">ATP-binding</keyword>
<keyword evidence="3 7" id="KW-0547">Nucleotide-binding</keyword>
<accession>A0ABN1FCN4</accession>
<evidence type="ECO:0000313" key="10">
    <source>
        <dbReference type="Proteomes" id="UP001499951"/>
    </source>
</evidence>
<reference evidence="9 10" key="1">
    <citation type="journal article" date="2019" name="Int. J. Syst. Evol. Microbiol.">
        <title>The Global Catalogue of Microorganisms (GCM) 10K type strain sequencing project: providing services to taxonomists for standard genome sequencing and annotation.</title>
        <authorList>
            <consortium name="The Broad Institute Genomics Platform"/>
            <consortium name="The Broad Institute Genome Sequencing Center for Infectious Disease"/>
            <person name="Wu L."/>
            <person name="Ma J."/>
        </authorList>
    </citation>
    <scope>NUCLEOTIDE SEQUENCE [LARGE SCALE GENOMIC DNA]</scope>
    <source>
        <strain evidence="9 10">JCM 15089</strain>
    </source>
</reference>
<dbReference type="Gene3D" id="3.40.50.620">
    <property type="entry name" value="HUPs"/>
    <property type="match status" value="1"/>
</dbReference>
<keyword evidence="4" id="KW-0862">Zinc</keyword>
<keyword evidence="6 7" id="KW-0030">Aminoacyl-tRNA synthetase</keyword>
<sequence length="283" mass="31021">MPTTRFAPSPTGYLHLGHAFAALTAARSGSRFLVRIEDIDATRCRPEYETAIFEDLAWLGLSWELPVLRQSYRMAAYAAALERLKAEELVYPCFCTRAEIAEEIARAGDAPHGPDGALYPGTCRHLSAAERSEKIAAGTPYALRLDAAKATRVVGPLSFAEYGAGPDGETGRIMVDPLLFGDVVLARKETPSAYHLAVVVDDAFQGVDRVTRGHDLFAAAHIQRVLQALLGLPEPAYAHHLLILDETGKKFSKRDRAVTLRALRQSGATADDIIRRVFSPRRR</sequence>
<dbReference type="PANTHER" id="PTHR43311:SF1">
    <property type="entry name" value="GLUTAMYL-Q TRNA(ASP) SYNTHETASE"/>
    <property type="match status" value="1"/>
</dbReference>
<evidence type="ECO:0000313" key="9">
    <source>
        <dbReference type="EMBL" id="GAA0587801.1"/>
    </source>
</evidence>
<keyword evidence="7" id="KW-0648">Protein biosynthesis</keyword>
<keyword evidence="10" id="KW-1185">Reference proteome</keyword>
<evidence type="ECO:0000256" key="2">
    <source>
        <dbReference type="ARBA" id="ARBA00022723"/>
    </source>
</evidence>
<evidence type="ECO:0000259" key="8">
    <source>
        <dbReference type="Pfam" id="PF00749"/>
    </source>
</evidence>
<dbReference type="RefSeq" id="WP_166937495.1">
    <property type="nucleotide sequence ID" value="NZ_BAAADD010000013.1"/>
</dbReference>
<keyword evidence="1 7" id="KW-0436">Ligase</keyword>
<dbReference type="NCBIfam" id="NF004315">
    <property type="entry name" value="PRK05710.1-4"/>
    <property type="match status" value="1"/>
</dbReference>
<organism evidence="9 10">
    <name type="scientific">Rhizomicrobium electricum</name>
    <dbReference type="NCBI Taxonomy" id="480070"/>
    <lineage>
        <taxon>Bacteria</taxon>
        <taxon>Pseudomonadati</taxon>
        <taxon>Pseudomonadota</taxon>
        <taxon>Alphaproteobacteria</taxon>
        <taxon>Micropepsales</taxon>
        <taxon>Micropepsaceae</taxon>
        <taxon>Rhizomicrobium</taxon>
    </lineage>
</organism>
<feature type="domain" description="Glutamyl/glutaminyl-tRNA synthetase class Ib catalytic" evidence="8">
    <location>
        <begin position="3"/>
        <end position="265"/>
    </location>
</feature>
<evidence type="ECO:0000256" key="6">
    <source>
        <dbReference type="ARBA" id="ARBA00023146"/>
    </source>
</evidence>
<evidence type="ECO:0000256" key="3">
    <source>
        <dbReference type="ARBA" id="ARBA00022741"/>
    </source>
</evidence>
<dbReference type="InterPro" id="IPR000924">
    <property type="entry name" value="Glu/Gln-tRNA-synth"/>
</dbReference>
<dbReference type="InterPro" id="IPR049940">
    <property type="entry name" value="GluQ/Sye"/>
</dbReference>
<dbReference type="InterPro" id="IPR020058">
    <property type="entry name" value="Glu/Gln-tRNA-synth_Ib_cat-dom"/>
</dbReference>
<evidence type="ECO:0000256" key="7">
    <source>
        <dbReference type="RuleBase" id="RU363037"/>
    </source>
</evidence>
<name>A0ABN1FCN4_9PROT</name>